<proteinExistence type="predicted"/>
<accession>A0ABR9TLI9</accession>
<dbReference type="Proteomes" id="UP000640614">
    <property type="component" value="Unassembled WGS sequence"/>
</dbReference>
<keyword evidence="2" id="KW-1185">Reference proteome</keyword>
<sequence>MSAMKATIFDAYCHFDEGEIFVSSSTIKVNLCGVSYEDFSFVEMTNQTQKKKRIFMLNILFSIL</sequence>
<evidence type="ECO:0000313" key="2">
    <source>
        <dbReference type="Proteomes" id="UP000640614"/>
    </source>
</evidence>
<dbReference type="EMBL" id="PRDM01000003">
    <property type="protein sequence ID" value="MBE8726236.1"/>
    <property type="molecule type" value="Genomic_DNA"/>
</dbReference>
<reference evidence="1 2" key="1">
    <citation type="submission" date="2018-07" db="EMBL/GenBank/DDBJ databases">
        <title>Genome assembly of strain KB82.</title>
        <authorList>
            <person name="Kukolya J."/>
            <person name="Horvath B."/>
            <person name="Nagy I."/>
            <person name="Toth A."/>
        </authorList>
    </citation>
    <scope>NUCLEOTIDE SEQUENCE [LARGE SCALE GENOMIC DNA]</scope>
    <source>
        <strain evidence="1 2">Kb82</strain>
    </source>
</reference>
<evidence type="ECO:0000313" key="1">
    <source>
        <dbReference type="EMBL" id="MBE8726236.1"/>
    </source>
</evidence>
<gene>
    <name evidence="1" type="ORF">C4F50_14965</name>
</gene>
<name>A0ABR9TLI9_9FLAO</name>
<organism evidence="1 2">
    <name type="scientific">Flavobacterium hungaricum</name>
    <dbReference type="NCBI Taxonomy" id="2082725"/>
    <lineage>
        <taxon>Bacteria</taxon>
        <taxon>Pseudomonadati</taxon>
        <taxon>Bacteroidota</taxon>
        <taxon>Flavobacteriia</taxon>
        <taxon>Flavobacteriales</taxon>
        <taxon>Flavobacteriaceae</taxon>
        <taxon>Flavobacterium</taxon>
    </lineage>
</organism>
<protein>
    <submittedName>
        <fullName evidence="1">Uncharacterized protein</fullName>
    </submittedName>
</protein>
<comment type="caution">
    <text evidence="1">The sequence shown here is derived from an EMBL/GenBank/DDBJ whole genome shotgun (WGS) entry which is preliminary data.</text>
</comment>